<accession>A0ABU8ZNM5</accession>
<protein>
    <submittedName>
        <fullName evidence="7">Glycoside hydrolase family 38 C-terminal domain-containing protein</fullName>
    </submittedName>
</protein>
<evidence type="ECO:0000313" key="7">
    <source>
        <dbReference type="EMBL" id="MEK0306836.1"/>
    </source>
</evidence>
<evidence type="ECO:0000256" key="1">
    <source>
        <dbReference type="ARBA" id="ARBA00009792"/>
    </source>
</evidence>
<evidence type="ECO:0000313" key="8">
    <source>
        <dbReference type="Proteomes" id="UP001373159"/>
    </source>
</evidence>
<dbReference type="Pfam" id="PF17677">
    <property type="entry name" value="Glyco_hydro38C2"/>
    <property type="match status" value="1"/>
</dbReference>
<gene>
    <name evidence="7" type="ORF">V8P97_05085</name>
</gene>
<dbReference type="SUPFAM" id="SSF88688">
    <property type="entry name" value="Families 57/38 glycoside transferase middle domain"/>
    <property type="match status" value="1"/>
</dbReference>
<keyword evidence="2" id="KW-0479">Metal-binding</keyword>
<name>A0ABU8ZNM5_9BIFI</name>
<dbReference type="Gene3D" id="3.20.110.10">
    <property type="entry name" value="Glycoside hydrolase 38, N terminal domain"/>
    <property type="match status" value="1"/>
</dbReference>
<dbReference type="Pfam" id="PF07748">
    <property type="entry name" value="Glyco_hydro_38C"/>
    <property type="match status" value="1"/>
</dbReference>
<proteinExistence type="inferred from homology"/>
<dbReference type="InterPro" id="IPR027291">
    <property type="entry name" value="Glyco_hydro_38_N_sf"/>
</dbReference>
<dbReference type="Gene3D" id="1.20.1270.50">
    <property type="entry name" value="Glycoside hydrolase family 38, central domain"/>
    <property type="match status" value="1"/>
</dbReference>
<dbReference type="Pfam" id="PF22907">
    <property type="entry name" value="Ams1-like_1st"/>
    <property type="match status" value="1"/>
</dbReference>
<dbReference type="InterPro" id="IPR011013">
    <property type="entry name" value="Gal_mutarotase_sf_dom"/>
</dbReference>
<dbReference type="Pfam" id="PF09261">
    <property type="entry name" value="Alpha-mann_mid"/>
    <property type="match status" value="1"/>
</dbReference>
<dbReference type="InterPro" id="IPR054723">
    <property type="entry name" value="Ams1-like_N"/>
</dbReference>
<dbReference type="InterPro" id="IPR041147">
    <property type="entry name" value="GH38_C"/>
</dbReference>
<organism evidence="7 8">
    <name type="scientific">Bifidobacterium favimelis</name>
    <dbReference type="NCBI Taxonomy" id="3122979"/>
    <lineage>
        <taxon>Bacteria</taxon>
        <taxon>Bacillati</taxon>
        <taxon>Actinomycetota</taxon>
        <taxon>Actinomycetes</taxon>
        <taxon>Bifidobacteriales</taxon>
        <taxon>Bifidobacteriaceae</taxon>
        <taxon>Bifidobacterium</taxon>
    </lineage>
</organism>
<dbReference type="InterPro" id="IPR011682">
    <property type="entry name" value="Glyco_hydro_38_C"/>
</dbReference>
<keyword evidence="3 7" id="KW-0378">Hydrolase</keyword>
<dbReference type="Gene3D" id="2.70.98.30">
    <property type="entry name" value="Golgi alpha-mannosidase II, domain 4"/>
    <property type="match status" value="1"/>
</dbReference>
<dbReference type="EMBL" id="JBANBB010000001">
    <property type="protein sequence ID" value="MEK0306836.1"/>
    <property type="molecule type" value="Genomic_DNA"/>
</dbReference>
<dbReference type="Pfam" id="PF01074">
    <property type="entry name" value="Glyco_hydro_38N"/>
    <property type="match status" value="1"/>
</dbReference>
<reference evidence="7 8" key="1">
    <citation type="submission" date="2024-02" db="EMBL/GenBank/DDBJ databases">
        <title>Bifidobacterium honeyensis sp. nov., isolated from the comb honey.</title>
        <authorList>
            <person name="Liu W."/>
            <person name="Li Y."/>
        </authorList>
    </citation>
    <scope>NUCLEOTIDE SEQUENCE [LARGE SCALE GENOMIC DNA]</scope>
    <source>
        <strain evidence="7 8">IMAU50988</strain>
    </source>
</reference>
<dbReference type="GO" id="GO:0016787">
    <property type="term" value="F:hydrolase activity"/>
    <property type="evidence" value="ECO:0007669"/>
    <property type="project" value="UniProtKB-KW"/>
</dbReference>
<dbReference type="SMART" id="SM00872">
    <property type="entry name" value="Alpha-mann_mid"/>
    <property type="match status" value="1"/>
</dbReference>
<dbReference type="PANTHER" id="PTHR46017">
    <property type="entry name" value="ALPHA-MANNOSIDASE 2C1"/>
    <property type="match status" value="1"/>
</dbReference>
<sequence length="1056" mass="117067">MLIKVQREIDRCRRVMRERVWPRVHRPLASCQVTASRNPGEPVMPASFIADAEAGRVVFSKLEEGQPWGTSWGTTWMKVTGRLPKEAAGLCMEIVFDLGWLDWPVGGHIEGMVYRPDGTAIKAIHPRNQWIPFVGADGRRDRAVGDDGAFTLYVEAAYNPNVPSFTVTQLGKGPTGRADQRYEFHSVDLCEYRQDLHEYWVDLDVVSGALACMDEGDPRYWKLAKGMQRSINAYDGADQETISRTLPEARRLIGSAMDSPANHSALTLSAMGHAHIDSAWLWPVRETKRKVGRTVSNVLTLLDSDPDFIYVMSSAQQYAWLEERNPDLFERVKEYVRQGRFVPVGGMWVESDGMVPSGESLIRQLSYGSRYFKEKFGVETHGVWLPDSFGYTGSWPQIARRSGCRWFLTQKLCWNDTTRMPHHSFMWEGIDGSRIFTHFPPADKYDSDLSAGDLNYAEKNFKDKDLSDHAILLFGYGDGGGGPTREMTMRASRLHSFEGLPRVVYDTPDGFFDRAYEDMAAQAGDEMPVWKGELYLELHRKTLTSQQDMKKGCRQEESWLRTAEYSCALAALVDPDYAYPRQELDRIWKTLLLNQFHDILPGSGIAWIYDVARQEYRRDIASLRDLVAQAAQTVGRALPDRRILEGVRISQCCGEGGESDQAWRPVPVDTVQGEEGPTPATAEGRPDGSVILDNGLVRATVCSDGSISSLYDLVADRELVAPGQGLGRYEVLKDEPGVFDAWDVERDAFLCATPLVSGTLTDVGVTEGGTAQVNALASYRSSRIRTRISLRPGRRQVDFHADVEWKVPEKLLKVAFPLAIQADRAQYETQYGLVERPVIKNTEGDEARFESCTHRFVRIADGGYGVGLVNASTYGSDVNGLFDGNRGAALGTKLRLTLLASPVAPDPDCDLGVHGFDWALVVGGDLPSTLSAAAEINAPVIDSFPDVAPPVTLTDVEGVPVIDWIKLADDGSRDVIVRIYEAAGAEARTRIGVSGPLATAGIRETDLLERDRHYDGEPDALTGEGPAQGAEIRLAPFQITTLRLSLAEDSKLNPRS</sequence>
<keyword evidence="8" id="KW-1185">Reference proteome</keyword>
<keyword evidence="4" id="KW-0326">Glycosidase</keyword>
<dbReference type="InterPro" id="IPR028995">
    <property type="entry name" value="Glyco_hydro_57/38_cen_sf"/>
</dbReference>
<comment type="caution">
    <text evidence="7">The sequence shown here is derived from an EMBL/GenBank/DDBJ whole genome shotgun (WGS) entry which is preliminary data.</text>
</comment>
<dbReference type="CDD" id="cd10789">
    <property type="entry name" value="GH38N_AMII_ER_cytosolic"/>
    <property type="match status" value="1"/>
</dbReference>
<dbReference type="InterPro" id="IPR000602">
    <property type="entry name" value="Glyco_hydro_38_N"/>
</dbReference>
<evidence type="ECO:0000259" key="6">
    <source>
        <dbReference type="SMART" id="SM00872"/>
    </source>
</evidence>
<dbReference type="InterPro" id="IPR037094">
    <property type="entry name" value="Glyco_hydro_38_cen_sf"/>
</dbReference>
<evidence type="ECO:0000256" key="5">
    <source>
        <dbReference type="SAM" id="MobiDB-lite"/>
    </source>
</evidence>
<evidence type="ECO:0000256" key="4">
    <source>
        <dbReference type="ARBA" id="ARBA00023295"/>
    </source>
</evidence>
<comment type="similarity">
    <text evidence="1">Belongs to the glycosyl hydrolase 38 family.</text>
</comment>
<dbReference type="Proteomes" id="UP001373159">
    <property type="component" value="Unassembled WGS sequence"/>
</dbReference>
<evidence type="ECO:0000256" key="2">
    <source>
        <dbReference type="ARBA" id="ARBA00022723"/>
    </source>
</evidence>
<dbReference type="SUPFAM" id="SSF74650">
    <property type="entry name" value="Galactose mutarotase-like"/>
    <property type="match status" value="1"/>
</dbReference>
<dbReference type="PANTHER" id="PTHR46017:SF1">
    <property type="entry name" value="ALPHA-MANNOSIDASE 2C1"/>
    <property type="match status" value="1"/>
</dbReference>
<feature type="domain" description="Glycoside hydrolase family 38 central" evidence="6">
    <location>
        <begin position="537"/>
        <end position="616"/>
    </location>
</feature>
<dbReference type="InterPro" id="IPR011330">
    <property type="entry name" value="Glyco_hydro/deAcase_b/a-brl"/>
</dbReference>
<evidence type="ECO:0000256" key="3">
    <source>
        <dbReference type="ARBA" id="ARBA00022801"/>
    </source>
</evidence>
<dbReference type="SUPFAM" id="SSF88713">
    <property type="entry name" value="Glycoside hydrolase/deacetylase"/>
    <property type="match status" value="1"/>
</dbReference>
<feature type="region of interest" description="Disordered" evidence="5">
    <location>
        <begin position="657"/>
        <end position="687"/>
    </location>
</feature>
<dbReference type="InterPro" id="IPR015341">
    <property type="entry name" value="Glyco_hydro_38_cen"/>
</dbReference>
<dbReference type="RefSeq" id="WP_340469397.1">
    <property type="nucleotide sequence ID" value="NZ_JBANBB010000001.1"/>
</dbReference>